<dbReference type="InterPro" id="IPR043168">
    <property type="entry name" value="DegV_C"/>
</dbReference>
<dbReference type="PROSITE" id="PS51482">
    <property type="entry name" value="DEGV"/>
    <property type="match status" value="1"/>
</dbReference>
<dbReference type="AlphaFoldDB" id="X1JFB8"/>
<dbReference type="InterPro" id="IPR003797">
    <property type="entry name" value="DegV"/>
</dbReference>
<dbReference type="PANTHER" id="PTHR33434">
    <property type="entry name" value="DEGV DOMAIN-CONTAINING PROTEIN DR_1986-RELATED"/>
    <property type="match status" value="1"/>
</dbReference>
<organism evidence="2">
    <name type="scientific">marine sediment metagenome</name>
    <dbReference type="NCBI Taxonomy" id="412755"/>
    <lineage>
        <taxon>unclassified sequences</taxon>
        <taxon>metagenomes</taxon>
        <taxon>ecological metagenomes</taxon>
    </lineage>
</organism>
<keyword evidence="1" id="KW-0446">Lipid-binding</keyword>
<dbReference type="GO" id="GO:0008289">
    <property type="term" value="F:lipid binding"/>
    <property type="evidence" value="ECO:0007669"/>
    <property type="project" value="UniProtKB-KW"/>
</dbReference>
<name>X1JFB8_9ZZZZ</name>
<dbReference type="Gene3D" id="3.30.1180.10">
    <property type="match status" value="1"/>
</dbReference>
<dbReference type="InterPro" id="IPR050270">
    <property type="entry name" value="DegV_domain_contain"/>
</dbReference>
<proteinExistence type="predicted"/>
<protein>
    <recommendedName>
        <fullName evidence="3">DegV family protein</fullName>
    </recommendedName>
</protein>
<comment type="caution">
    <text evidence="2">The sequence shown here is derived from an EMBL/GenBank/DDBJ whole genome shotgun (WGS) entry which is preliminary data.</text>
</comment>
<dbReference type="PANTHER" id="PTHR33434:SF2">
    <property type="entry name" value="FATTY ACID-BINDING PROTEIN TM_1468"/>
    <property type="match status" value="1"/>
</dbReference>
<gene>
    <name evidence="2" type="ORF">S06H3_00381</name>
</gene>
<evidence type="ECO:0008006" key="3">
    <source>
        <dbReference type="Google" id="ProtNLM"/>
    </source>
</evidence>
<evidence type="ECO:0000256" key="1">
    <source>
        <dbReference type="ARBA" id="ARBA00023121"/>
    </source>
</evidence>
<dbReference type="NCBIfam" id="TIGR00762">
    <property type="entry name" value="DegV"/>
    <property type="match status" value="1"/>
</dbReference>
<sequence>MSRIAIVTDSTSDIPKNMVKELDIKVIPLTVIFDKESFLDDGKEITISEFYKKIRLAEKLPTTTVPSPKYFIETYTDILQKYDSIISIHISKKMSGTVNAAELSKKEIPGKDIEIIDSEYVHLPLGFLVLKAAQLAQEGRSKEEILKGIYDLKPKIKILFVPSTLEYLKKGGRIGKAKGLIASLLDIKPILTVHDGEVSQFKTARRWNQAKTELIESMKTMIKNPQNLVVSVGDSDAKEDAEEMYERIKETFNPKRILRVDIGTVVGTHMGPGGLGISFYEE</sequence>
<dbReference type="Gene3D" id="3.40.50.10170">
    <property type="match status" value="1"/>
</dbReference>
<dbReference type="Pfam" id="PF02645">
    <property type="entry name" value="DegV"/>
    <property type="match status" value="1"/>
</dbReference>
<accession>X1JFB8</accession>
<dbReference type="SUPFAM" id="SSF82549">
    <property type="entry name" value="DAK1/DegV-like"/>
    <property type="match status" value="1"/>
</dbReference>
<evidence type="ECO:0000313" key="2">
    <source>
        <dbReference type="EMBL" id="GAH92692.1"/>
    </source>
</evidence>
<dbReference type="EMBL" id="BARV01000064">
    <property type="protein sequence ID" value="GAH92692.1"/>
    <property type="molecule type" value="Genomic_DNA"/>
</dbReference>
<reference evidence="2" key="1">
    <citation type="journal article" date="2014" name="Front. Microbiol.">
        <title>High frequency of phylogenetically diverse reductive dehalogenase-homologous genes in deep subseafloor sedimentary metagenomes.</title>
        <authorList>
            <person name="Kawai M."/>
            <person name="Futagami T."/>
            <person name="Toyoda A."/>
            <person name="Takaki Y."/>
            <person name="Nishi S."/>
            <person name="Hori S."/>
            <person name="Arai W."/>
            <person name="Tsubouchi T."/>
            <person name="Morono Y."/>
            <person name="Uchiyama I."/>
            <person name="Ito T."/>
            <person name="Fujiyama A."/>
            <person name="Inagaki F."/>
            <person name="Takami H."/>
        </authorList>
    </citation>
    <scope>NUCLEOTIDE SEQUENCE</scope>
    <source>
        <strain evidence="2">Expedition CK06-06</strain>
    </source>
</reference>